<evidence type="ECO:0000256" key="2">
    <source>
        <dbReference type="ARBA" id="ARBA00006966"/>
    </source>
</evidence>
<evidence type="ECO:0000256" key="4">
    <source>
        <dbReference type="PIRSR" id="PIRSR017617-1"/>
    </source>
</evidence>
<name>A0A556C601_BREAU</name>
<evidence type="ECO:0000256" key="1">
    <source>
        <dbReference type="ARBA" id="ARBA00001933"/>
    </source>
</evidence>
<dbReference type="PANTHER" id="PTHR48097">
    <property type="entry name" value="L-THREONINE ALDOLASE-RELATED"/>
    <property type="match status" value="1"/>
</dbReference>
<proteinExistence type="inferred from homology"/>
<protein>
    <recommendedName>
        <fullName evidence="5">Aromatic amino acid beta-eliminating lyase/threonine aldolase domain-containing protein</fullName>
    </recommendedName>
</protein>
<evidence type="ECO:0000313" key="6">
    <source>
        <dbReference type="EMBL" id="TSI12428.1"/>
    </source>
</evidence>
<dbReference type="PANTHER" id="PTHR48097:SF9">
    <property type="entry name" value="L-THREONINE ALDOLASE"/>
    <property type="match status" value="1"/>
</dbReference>
<dbReference type="AlphaFoldDB" id="A0A556C601"/>
<organism evidence="6 7">
    <name type="scientific">Brevibacterium aurantiacum</name>
    <dbReference type="NCBI Taxonomy" id="273384"/>
    <lineage>
        <taxon>Bacteria</taxon>
        <taxon>Bacillati</taxon>
        <taxon>Actinomycetota</taxon>
        <taxon>Actinomycetes</taxon>
        <taxon>Micrococcales</taxon>
        <taxon>Brevibacteriaceae</taxon>
        <taxon>Brevibacterium</taxon>
    </lineage>
</organism>
<dbReference type="InterPro" id="IPR001597">
    <property type="entry name" value="ArAA_b-elim_lyase/Thr_aldolase"/>
</dbReference>
<dbReference type="InterPro" id="IPR023603">
    <property type="entry name" value="Low_specificity_L-TA-like"/>
</dbReference>
<dbReference type="GO" id="GO:0006567">
    <property type="term" value="P:L-threonine catabolic process"/>
    <property type="evidence" value="ECO:0007669"/>
    <property type="project" value="TreeGrafter"/>
</dbReference>
<evidence type="ECO:0000256" key="3">
    <source>
        <dbReference type="ARBA" id="ARBA00022898"/>
    </source>
</evidence>
<dbReference type="GO" id="GO:0006545">
    <property type="term" value="P:glycine biosynthetic process"/>
    <property type="evidence" value="ECO:0007669"/>
    <property type="project" value="TreeGrafter"/>
</dbReference>
<keyword evidence="3" id="KW-0663">Pyridoxal phosphate</keyword>
<dbReference type="Gene3D" id="3.40.640.10">
    <property type="entry name" value="Type I PLP-dependent aspartate aminotransferase-like (Major domain)"/>
    <property type="match status" value="1"/>
</dbReference>
<comment type="cofactor">
    <cofactor evidence="1">
        <name>pyridoxal 5'-phosphate</name>
        <dbReference type="ChEBI" id="CHEBI:597326"/>
    </cofactor>
</comment>
<dbReference type="InterPro" id="IPR015424">
    <property type="entry name" value="PyrdxlP-dep_Trfase"/>
</dbReference>
<dbReference type="EMBL" id="VLTK01000017">
    <property type="protein sequence ID" value="TSI12428.1"/>
    <property type="molecule type" value="Genomic_DNA"/>
</dbReference>
<dbReference type="Gene3D" id="3.90.1150.10">
    <property type="entry name" value="Aspartate Aminotransferase, domain 1"/>
    <property type="match status" value="1"/>
</dbReference>
<sequence length="343" mass="36667">MVEWIDLRSDTVTKPTGEMRAAMAAAEVGDDGRMLPDGQYGDLTVRRLEEAVALELDKPAAIFVTTGVLANMIALRTWCKREATIAVGANSHILRFERGAFDPEVFGLRARPLADSCGFPEVAAGGLDGAQVLCLENTHNAAGGVPWHVEKVETLRTQHASLPSIHLDGARLFNASVALGVPLSQLASVSDSVMVCLSKGLGAPMGSVLAGPTEWIAEARKMRQLLGGQLRQVGVVAAAGLIALRGYRDRLETDQARAKLLAERLRNIPQIEVDDKIKTNIVRARFIGGSDPAFRVRSFAAKHGVLLGGPSGQELRFVLHSDISNSGIDQATNVISHALSQET</sequence>
<dbReference type="RefSeq" id="WP_143924330.1">
    <property type="nucleotide sequence ID" value="NZ_VLTK01000017.1"/>
</dbReference>
<evidence type="ECO:0000259" key="5">
    <source>
        <dbReference type="Pfam" id="PF01212"/>
    </source>
</evidence>
<dbReference type="Pfam" id="PF01212">
    <property type="entry name" value="Beta_elim_lyase"/>
    <property type="match status" value="1"/>
</dbReference>
<comment type="similarity">
    <text evidence="2">Belongs to the threonine aldolase family.</text>
</comment>
<keyword evidence="7" id="KW-1185">Reference proteome</keyword>
<dbReference type="GO" id="GO:0008732">
    <property type="term" value="F:L-allo-threonine aldolase activity"/>
    <property type="evidence" value="ECO:0007669"/>
    <property type="project" value="TreeGrafter"/>
</dbReference>
<gene>
    <name evidence="6" type="ORF">FO013_20040</name>
</gene>
<feature type="modified residue" description="N6-(pyridoxal phosphate)lysine" evidence="4">
    <location>
        <position position="199"/>
    </location>
</feature>
<dbReference type="PIRSF" id="PIRSF017617">
    <property type="entry name" value="Thr_aldolase"/>
    <property type="match status" value="1"/>
</dbReference>
<dbReference type="OrthoDB" id="9774495at2"/>
<feature type="domain" description="Aromatic amino acid beta-eliminating lyase/threonine aldolase" evidence="5">
    <location>
        <begin position="6"/>
        <end position="282"/>
    </location>
</feature>
<comment type="caution">
    <text evidence="6">The sequence shown here is derived from an EMBL/GenBank/DDBJ whole genome shotgun (WGS) entry which is preliminary data.</text>
</comment>
<dbReference type="InterPro" id="IPR015421">
    <property type="entry name" value="PyrdxlP-dep_Trfase_major"/>
</dbReference>
<evidence type="ECO:0000313" key="7">
    <source>
        <dbReference type="Proteomes" id="UP000316406"/>
    </source>
</evidence>
<reference evidence="6 7" key="1">
    <citation type="submission" date="2019-07" db="EMBL/GenBank/DDBJ databases">
        <title>Draft genome sequence of Brevibacterium aurantiacum XU54 isolated from Xinjiang China.</title>
        <authorList>
            <person name="Xu X."/>
        </authorList>
    </citation>
    <scope>NUCLEOTIDE SEQUENCE [LARGE SCALE GENOMIC DNA]</scope>
    <source>
        <strain evidence="6 7">XU54</strain>
    </source>
</reference>
<dbReference type="GO" id="GO:0005829">
    <property type="term" value="C:cytosol"/>
    <property type="evidence" value="ECO:0007669"/>
    <property type="project" value="TreeGrafter"/>
</dbReference>
<dbReference type="Proteomes" id="UP000316406">
    <property type="component" value="Unassembled WGS sequence"/>
</dbReference>
<dbReference type="SUPFAM" id="SSF53383">
    <property type="entry name" value="PLP-dependent transferases"/>
    <property type="match status" value="1"/>
</dbReference>
<dbReference type="InterPro" id="IPR015422">
    <property type="entry name" value="PyrdxlP-dep_Trfase_small"/>
</dbReference>
<accession>A0A556C601</accession>